<evidence type="ECO:0000256" key="1">
    <source>
        <dbReference type="SAM" id="SignalP"/>
    </source>
</evidence>
<evidence type="ECO:0000313" key="2">
    <source>
        <dbReference type="EMBL" id="HCK24613.1"/>
    </source>
</evidence>
<gene>
    <name evidence="2" type="ORF">DHW31_07535</name>
</gene>
<feature type="signal peptide" evidence="1">
    <location>
        <begin position="1"/>
        <end position="18"/>
    </location>
</feature>
<feature type="non-terminal residue" evidence="2">
    <location>
        <position position="161"/>
    </location>
</feature>
<dbReference type="InterPro" id="IPR050245">
    <property type="entry name" value="PrsA_foldase"/>
</dbReference>
<dbReference type="EMBL" id="DPVG01000270">
    <property type="protein sequence ID" value="HCK24613.1"/>
    <property type="molecule type" value="Genomic_DNA"/>
</dbReference>
<organism evidence="2 3">
    <name type="scientific">Bacteroides graminisolvens</name>
    <dbReference type="NCBI Taxonomy" id="477666"/>
    <lineage>
        <taxon>Bacteria</taxon>
        <taxon>Pseudomonadati</taxon>
        <taxon>Bacteroidota</taxon>
        <taxon>Bacteroidia</taxon>
        <taxon>Bacteroidales</taxon>
        <taxon>Bacteroidaceae</taxon>
        <taxon>Bacteroides</taxon>
    </lineage>
</organism>
<keyword evidence="2" id="KW-0413">Isomerase</keyword>
<dbReference type="PANTHER" id="PTHR47245:SF2">
    <property type="entry name" value="PEPTIDYL-PROLYL CIS-TRANS ISOMERASE HP_0175-RELATED"/>
    <property type="match status" value="1"/>
</dbReference>
<name>A0A3D2SED2_9BACE</name>
<dbReference type="SUPFAM" id="SSF109998">
    <property type="entry name" value="Triger factor/SurA peptide-binding domain-like"/>
    <property type="match status" value="1"/>
</dbReference>
<feature type="chain" id="PRO_5017758652" evidence="1">
    <location>
        <begin position="19"/>
        <end position="161"/>
    </location>
</feature>
<dbReference type="PANTHER" id="PTHR47245">
    <property type="entry name" value="PEPTIDYLPROLYL ISOMERASE"/>
    <property type="match status" value="1"/>
</dbReference>
<proteinExistence type="predicted"/>
<keyword evidence="1" id="KW-0732">Signal</keyword>
<evidence type="ECO:0000313" key="3">
    <source>
        <dbReference type="Proteomes" id="UP000263098"/>
    </source>
</evidence>
<dbReference type="GO" id="GO:0016853">
    <property type="term" value="F:isomerase activity"/>
    <property type="evidence" value="ECO:0007669"/>
    <property type="project" value="UniProtKB-KW"/>
</dbReference>
<protein>
    <submittedName>
        <fullName evidence="2">Peptidylprolyl isomerase</fullName>
    </submittedName>
</protein>
<reference evidence="2 3" key="1">
    <citation type="journal article" date="2018" name="Nat. Biotechnol.">
        <title>A standardized bacterial taxonomy based on genome phylogeny substantially revises the tree of life.</title>
        <authorList>
            <person name="Parks D.H."/>
            <person name="Chuvochina M."/>
            <person name="Waite D.W."/>
            <person name="Rinke C."/>
            <person name="Skarshewski A."/>
            <person name="Chaumeil P.A."/>
            <person name="Hugenholtz P."/>
        </authorList>
    </citation>
    <scope>NUCLEOTIDE SEQUENCE [LARGE SCALE GENOMIC DNA]</scope>
    <source>
        <strain evidence="2">UBA9667</strain>
    </source>
</reference>
<dbReference type="AlphaFoldDB" id="A0A3D2SED2"/>
<dbReference type="InterPro" id="IPR027304">
    <property type="entry name" value="Trigger_fact/SurA_dom_sf"/>
</dbReference>
<sequence>MKKLVLLFLVWLGCGVNAFSQSDPVLLRVNGEVVTRSEFEYSFHKNNSMAMLEKKTPEEFLDLYIDYKLKVSAARSAGMDTTQSFKEELASYRRFLAKSYLTDTAAEEEQARKLYDDMKNSVSVSQVQVMHIFKYLPQNASAAAIRNASSKMDSIYRLLRN</sequence>
<comment type="caution">
    <text evidence="2">The sequence shown here is derived from an EMBL/GenBank/DDBJ whole genome shotgun (WGS) entry which is preliminary data.</text>
</comment>
<accession>A0A3D2SED2</accession>
<dbReference type="Proteomes" id="UP000263098">
    <property type="component" value="Unassembled WGS sequence"/>
</dbReference>